<accession>A0A9E7GJR2</accession>
<dbReference type="OrthoDB" id="618331at2759"/>
<dbReference type="PANTHER" id="PTHR33334:SF8">
    <property type="entry name" value="PROTEIN LNK1"/>
    <property type="match status" value="1"/>
</dbReference>
<evidence type="ECO:0000313" key="2">
    <source>
        <dbReference type="Proteomes" id="UP001055439"/>
    </source>
</evidence>
<evidence type="ECO:0000313" key="1">
    <source>
        <dbReference type="EMBL" id="URE13467.1"/>
    </source>
</evidence>
<dbReference type="PANTHER" id="PTHR33334">
    <property type="entry name" value="PROTEIN LNK1"/>
    <property type="match status" value="1"/>
</dbReference>
<organism evidence="1 2">
    <name type="scientific">Musa troglodytarum</name>
    <name type="common">fe'i banana</name>
    <dbReference type="NCBI Taxonomy" id="320322"/>
    <lineage>
        <taxon>Eukaryota</taxon>
        <taxon>Viridiplantae</taxon>
        <taxon>Streptophyta</taxon>
        <taxon>Embryophyta</taxon>
        <taxon>Tracheophyta</taxon>
        <taxon>Spermatophyta</taxon>
        <taxon>Magnoliopsida</taxon>
        <taxon>Liliopsida</taxon>
        <taxon>Zingiberales</taxon>
        <taxon>Musaceae</taxon>
        <taxon>Musa</taxon>
    </lineage>
</organism>
<name>A0A9E7GJR2_9LILI</name>
<sequence length="565" mass="62485">MADWNEREIEDIVFGKFGKKDDHRVAHRHGRPVKEPLASGDILVTGTSEDSKVSKTKGVWRKEGSNICPSLEIGNSRIVAGLDSNTCSTSYPIGASRGTVEEIGICQLSFDNNTTADSKLTFLENDSDRENDLLYYDWSDISNFEDVDTMFRNCDPTFGQWSNTDGRSWISSSSNDIFDPEDTVISGFESSTLEFRDFNDASAYCANISSLPESNTSEVNNHRQSCLAHQSFELLRSTEQPYDGGGVSETKSAITQFGNVNSLNECEQPHVNIRTEQLSRQYPSEVEGKGFEPYQSQILPKHNCFMKSDPSSYMPAPKLDAHIEDKLLYQDLLMPTASSSINECQQNPSSSFEISAQAISDTSHGMENLPDLISKDPVMHLKEMVEKPSTGPLELANSVEEQPDNLEQMIVSGRGNMGLELNASDMDFTVGKSSSMPSVFSEDASVKAISFQQLQDVIGQLDLTTRLCIRDSLYRLARSAEQRCSFAAANNENDVGCGRGVHGTPNLRKSAAYVDMETETNPIDRSVANLLFHRQPESANRFADDAMSLESQMTLTLRFVTGLTG</sequence>
<gene>
    <name evidence="1" type="ORF">MUK42_04422</name>
</gene>
<dbReference type="EMBL" id="CP097508">
    <property type="protein sequence ID" value="URE13467.1"/>
    <property type="molecule type" value="Genomic_DNA"/>
</dbReference>
<protein>
    <recommendedName>
        <fullName evidence="3">Protein LNK1</fullName>
    </recommendedName>
</protein>
<dbReference type="AlphaFoldDB" id="A0A9E7GJR2"/>
<dbReference type="InterPro" id="IPR039928">
    <property type="entry name" value="LNK"/>
</dbReference>
<dbReference type="GO" id="GO:0007623">
    <property type="term" value="P:circadian rhythm"/>
    <property type="evidence" value="ECO:0007669"/>
    <property type="project" value="InterPro"/>
</dbReference>
<dbReference type="GO" id="GO:0006355">
    <property type="term" value="P:regulation of DNA-templated transcription"/>
    <property type="evidence" value="ECO:0007669"/>
    <property type="project" value="InterPro"/>
</dbReference>
<keyword evidence="2" id="KW-1185">Reference proteome</keyword>
<proteinExistence type="predicted"/>
<dbReference type="Proteomes" id="UP001055439">
    <property type="component" value="Chromosome 6"/>
</dbReference>
<evidence type="ECO:0008006" key="3">
    <source>
        <dbReference type="Google" id="ProtNLM"/>
    </source>
</evidence>
<reference evidence="1" key="1">
    <citation type="submission" date="2022-05" db="EMBL/GenBank/DDBJ databases">
        <title>The Musa troglodytarum L. genome provides insights into the mechanism of non-climacteric behaviour and enrichment of carotenoids.</title>
        <authorList>
            <person name="Wang J."/>
        </authorList>
    </citation>
    <scope>NUCLEOTIDE SEQUENCE</scope>
    <source>
        <tissue evidence="1">Leaf</tissue>
    </source>
</reference>